<keyword evidence="1" id="KW-0812">Transmembrane</keyword>
<feature type="transmembrane region" description="Helical" evidence="1">
    <location>
        <begin position="20"/>
        <end position="44"/>
    </location>
</feature>
<keyword evidence="1" id="KW-0472">Membrane</keyword>
<keyword evidence="1" id="KW-1133">Transmembrane helix</keyword>
<proteinExistence type="predicted"/>
<accession>A0AB39MNU3</accession>
<evidence type="ECO:0000256" key="1">
    <source>
        <dbReference type="SAM" id="Phobius"/>
    </source>
</evidence>
<gene>
    <name evidence="2" type="ORF">AB5J58_49190</name>
</gene>
<dbReference type="AlphaFoldDB" id="A0AB39MNU3"/>
<protein>
    <submittedName>
        <fullName evidence="2">Uncharacterized protein</fullName>
    </submittedName>
</protein>
<dbReference type="RefSeq" id="WP_369192442.1">
    <property type="nucleotide sequence ID" value="NZ_CP163431.1"/>
</dbReference>
<sequence>MEQHQFLTQAFRHGRDVSNAAIRALALLPLIVATVLLALPLLILSFTTVFGRVESILNHLQTWTDTIVNGSRPPS</sequence>
<dbReference type="EMBL" id="CP163431">
    <property type="protein sequence ID" value="XDQ07672.1"/>
    <property type="molecule type" value="Genomic_DNA"/>
</dbReference>
<organism evidence="2">
    <name type="scientific">Streptomyces sp. R08</name>
    <dbReference type="NCBI Taxonomy" id="3238624"/>
    <lineage>
        <taxon>Bacteria</taxon>
        <taxon>Bacillati</taxon>
        <taxon>Actinomycetota</taxon>
        <taxon>Actinomycetes</taxon>
        <taxon>Kitasatosporales</taxon>
        <taxon>Streptomycetaceae</taxon>
        <taxon>Streptomyces</taxon>
    </lineage>
</organism>
<reference evidence="2" key="1">
    <citation type="submission" date="2024-07" db="EMBL/GenBank/DDBJ databases">
        <authorList>
            <person name="Yu S.T."/>
        </authorList>
    </citation>
    <scope>NUCLEOTIDE SEQUENCE</scope>
    <source>
        <strain evidence="2">R08</strain>
    </source>
</reference>
<evidence type="ECO:0000313" key="2">
    <source>
        <dbReference type="EMBL" id="XDQ07672.1"/>
    </source>
</evidence>
<name>A0AB39MNU3_9ACTN</name>